<dbReference type="EMBL" id="RCUV01000001">
    <property type="protein sequence ID" value="RLP73859.1"/>
    <property type="molecule type" value="Genomic_DNA"/>
</dbReference>
<protein>
    <submittedName>
        <fullName evidence="1">Glycosyltransferase</fullName>
    </submittedName>
</protein>
<dbReference type="SUPFAM" id="SSF53756">
    <property type="entry name" value="UDP-Glycosyltransferase/glycogen phosphorylase"/>
    <property type="match status" value="1"/>
</dbReference>
<dbReference type="PANTHER" id="PTHR12526:SF630">
    <property type="entry name" value="GLYCOSYLTRANSFERASE"/>
    <property type="match status" value="1"/>
</dbReference>
<organism evidence="1 2">
    <name type="scientific">Mycetocola manganoxydans</name>
    <dbReference type="NCBI Taxonomy" id="699879"/>
    <lineage>
        <taxon>Bacteria</taxon>
        <taxon>Bacillati</taxon>
        <taxon>Actinomycetota</taxon>
        <taxon>Actinomycetes</taxon>
        <taxon>Micrococcales</taxon>
        <taxon>Microbacteriaceae</taxon>
        <taxon>Mycetocola</taxon>
    </lineage>
</organism>
<dbReference type="Gene3D" id="3.40.50.2000">
    <property type="entry name" value="Glycogen Phosphorylase B"/>
    <property type="match status" value="3"/>
</dbReference>
<keyword evidence="2" id="KW-1185">Reference proteome</keyword>
<keyword evidence="1" id="KW-0808">Transferase</keyword>
<reference evidence="1 2" key="1">
    <citation type="submission" date="2018-10" db="EMBL/GenBank/DDBJ databases">
        <authorList>
            <person name="Li J."/>
        </authorList>
    </citation>
    <scope>NUCLEOTIDE SEQUENCE [LARGE SCALE GENOMIC DNA]</scope>
    <source>
        <strain evidence="1 2">CCTCC AB209002</strain>
    </source>
</reference>
<evidence type="ECO:0000313" key="2">
    <source>
        <dbReference type="Proteomes" id="UP000270299"/>
    </source>
</evidence>
<gene>
    <name evidence="1" type="ORF">D9V29_00750</name>
</gene>
<dbReference type="GO" id="GO:0016740">
    <property type="term" value="F:transferase activity"/>
    <property type="evidence" value="ECO:0007669"/>
    <property type="project" value="UniProtKB-KW"/>
</dbReference>
<evidence type="ECO:0000313" key="1">
    <source>
        <dbReference type="EMBL" id="RLP73859.1"/>
    </source>
</evidence>
<dbReference type="OrthoDB" id="506201at2"/>
<dbReference type="AlphaFoldDB" id="A0A3L7A0W9"/>
<sequence>MPHVHLRPGCHLAVTWGVSDSFGGMTGALLHRSRAFVRLGGVAVDVVTFDLRPDYPALEPRLRASGELIDGMTLTNLWDWLVGTLPRSDTDDKAAARRVPFTPLDNDPTYESVVRDGREIMRIRSDGNGNPLQVDHYRANGSLAVSDRRDIREPGTTGGRVIVWCDADGTPARRWRSARSLYRWWLDQLRDHRPTTLIVDSKTSARFVLGYRRPDLITLHVVHASHRQGVTDPLQVRASRADVFRTPDGFDRIVFLTERQRDDARLILGTDAPLAVIPNGRDVSPGERGPIDRDLTRGVVLASLDKRKRVEHAVKAVAAMSGRVSLDVFGDGPERAKVERTVAATDASVVLHGYRSGASRELADASFLLLTSRSEGLPLVLVEAMASGCLPIAYDIPYGPADIIRNGHNGYLVPAGDVAGLTAAIEQLLALPAARVAAMRRQAIRTAERFSDESVTRRWAREIDRAAMQRGLPPAAPARALAFRLRRGMRRRLRKLPGAQRLKRATIDRLR</sequence>
<name>A0A3L7A0W9_9MICO</name>
<dbReference type="Pfam" id="PF13692">
    <property type="entry name" value="Glyco_trans_1_4"/>
    <property type="match status" value="1"/>
</dbReference>
<comment type="caution">
    <text evidence="1">The sequence shown here is derived from an EMBL/GenBank/DDBJ whole genome shotgun (WGS) entry which is preliminary data.</text>
</comment>
<dbReference type="PANTHER" id="PTHR12526">
    <property type="entry name" value="GLYCOSYLTRANSFERASE"/>
    <property type="match status" value="1"/>
</dbReference>
<dbReference type="Proteomes" id="UP000270299">
    <property type="component" value="Unassembled WGS sequence"/>
</dbReference>
<proteinExistence type="predicted"/>
<accession>A0A3L7A0W9</accession>